<protein>
    <submittedName>
        <fullName evidence="1">Uncharacterized protein</fullName>
    </submittedName>
</protein>
<gene>
    <name evidence="1" type="ORF">KIW84_033212</name>
</gene>
<sequence>MPNHPPASANETYTANKINGHGGKTSIDVTAEHVLTSATSIIHKRGNLASAVSYSSLWPTQNVWKGDECTRDVLLDIAAAAHNSGWNVSATTPPEIDGKLPASSGHDKQISQRLEDKIYVAAKSQSDHLRKINRGKEAMKAKDGTCESATLEITLCHS</sequence>
<dbReference type="AlphaFoldDB" id="A0A9D4Y0P2"/>
<reference evidence="1 2" key="1">
    <citation type="journal article" date="2022" name="Nat. Genet.">
        <title>Improved pea reference genome and pan-genome highlight genomic features and evolutionary characteristics.</title>
        <authorList>
            <person name="Yang T."/>
            <person name="Liu R."/>
            <person name="Luo Y."/>
            <person name="Hu S."/>
            <person name="Wang D."/>
            <person name="Wang C."/>
            <person name="Pandey M.K."/>
            <person name="Ge S."/>
            <person name="Xu Q."/>
            <person name="Li N."/>
            <person name="Li G."/>
            <person name="Huang Y."/>
            <person name="Saxena R.K."/>
            <person name="Ji Y."/>
            <person name="Li M."/>
            <person name="Yan X."/>
            <person name="He Y."/>
            <person name="Liu Y."/>
            <person name="Wang X."/>
            <person name="Xiang C."/>
            <person name="Varshney R.K."/>
            <person name="Ding H."/>
            <person name="Gao S."/>
            <person name="Zong X."/>
        </authorList>
    </citation>
    <scope>NUCLEOTIDE SEQUENCE [LARGE SCALE GENOMIC DNA]</scope>
    <source>
        <strain evidence="1 2">cv. Zhongwan 6</strain>
    </source>
</reference>
<accession>A0A9D4Y0P2</accession>
<dbReference type="Gramene" id="Psat03G0321200-T1">
    <property type="protein sequence ID" value="KAI5428116.1"/>
    <property type="gene ID" value="KIW84_033212"/>
</dbReference>
<name>A0A9D4Y0P2_PEA</name>
<organism evidence="1 2">
    <name type="scientific">Pisum sativum</name>
    <name type="common">Garden pea</name>
    <name type="synonym">Lathyrus oleraceus</name>
    <dbReference type="NCBI Taxonomy" id="3888"/>
    <lineage>
        <taxon>Eukaryota</taxon>
        <taxon>Viridiplantae</taxon>
        <taxon>Streptophyta</taxon>
        <taxon>Embryophyta</taxon>
        <taxon>Tracheophyta</taxon>
        <taxon>Spermatophyta</taxon>
        <taxon>Magnoliopsida</taxon>
        <taxon>eudicotyledons</taxon>
        <taxon>Gunneridae</taxon>
        <taxon>Pentapetalae</taxon>
        <taxon>rosids</taxon>
        <taxon>fabids</taxon>
        <taxon>Fabales</taxon>
        <taxon>Fabaceae</taxon>
        <taxon>Papilionoideae</taxon>
        <taxon>50 kb inversion clade</taxon>
        <taxon>NPAAA clade</taxon>
        <taxon>Hologalegina</taxon>
        <taxon>IRL clade</taxon>
        <taxon>Fabeae</taxon>
        <taxon>Lathyrus</taxon>
    </lineage>
</organism>
<evidence type="ECO:0000313" key="1">
    <source>
        <dbReference type="EMBL" id="KAI5428116.1"/>
    </source>
</evidence>
<comment type="caution">
    <text evidence="1">The sequence shown here is derived from an EMBL/GenBank/DDBJ whole genome shotgun (WGS) entry which is preliminary data.</text>
</comment>
<dbReference type="EMBL" id="JAMSHJ010000003">
    <property type="protein sequence ID" value="KAI5428116.1"/>
    <property type="molecule type" value="Genomic_DNA"/>
</dbReference>
<keyword evidence="2" id="KW-1185">Reference proteome</keyword>
<dbReference type="Proteomes" id="UP001058974">
    <property type="component" value="Chromosome 3"/>
</dbReference>
<evidence type="ECO:0000313" key="2">
    <source>
        <dbReference type="Proteomes" id="UP001058974"/>
    </source>
</evidence>
<proteinExistence type="predicted"/>